<dbReference type="AlphaFoldDB" id="B6K2L8"/>
<dbReference type="OMA" id="EPWIRLI"/>
<proteinExistence type="predicted"/>
<dbReference type="STRING" id="402676.B6K2L8"/>
<gene>
    <name evidence="2" type="primary">glm2</name>
    <name evidence="1" type="ORF">SJAG_02485</name>
</gene>
<protein>
    <submittedName>
        <fullName evidence="1">Central kinetochore associated family protein</fullName>
    </submittedName>
</protein>
<dbReference type="RefSeq" id="XP_002173692.1">
    <property type="nucleotide sequence ID" value="XM_002173656.2"/>
</dbReference>
<dbReference type="InterPro" id="IPR013877">
    <property type="entry name" value="YAP-bd/ALF4/Glomulin"/>
</dbReference>
<dbReference type="JaponicusDB" id="SJAG_02485">
    <property type="gene designation" value="glm2"/>
</dbReference>
<dbReference type="Proteomes" id="UP000001744">
    <property type="component" value="Unassembled WGS sequence"/>
</dbReference>
<reference evidence="1 3" key="1">
    <citation type="journal article" date="2011" name="Science">
        <title>Comparative functional genomics of the fission yeasts.</title>
        <authorList>
            <person name="Rhind N."/>
            <person name="Chen Z."/>
            <person name="Yassour M."/>
            <person name="Thompson D.A."/>
            <person name="Haas B.J."/>
            <person name="Habib N."/>
            <person name="Wapinski I."/>
            <person name="Roy S."/>
            <person name="Lin M.F."/>
            <person name="Heiman D.I."/>
            <person name="Young S.K."/>
            <person name="Furuya K."/>
            <person name="Guo Y."/>
            <person name="Pidoux A."/>
            <person name="Chen H.M."/>
            <person name="Robbertse B."/>
            <person name="Goldberg J.M."/>
            <person name="Aoki K."/>
            <person name="Bayne E.H."/>
            <person name="Berlin A.M."/>
            <person name="Desjardins C.A."/>
            <person name="Dobbs E."/>
            <person name="Dukaj L."/>
            <person name="Fan L."/>
            <person name="FitzGerald M.G."/>
            <person name="French C."/>
            <person name="Gujja S."/>
            <person name="Hansen K."/>
            <person name="Keifenheim D."/>
            <person name="Levin J.Z."/>
            <person name="Mosher R.A."/>
            <person name="Mueller C.A."/>
            <person name="Pfiffner J."/>
            <person name="Priest M."/>
            <person name="Russ C."/>
            <person name="Smialowska A."/>
            <person name="Swoboda P."/>
            <person name="Sykes S.M."/>
            <person name="Vaughn M."/>
            <person name="Vengrova S."/>
            <person name="Yoder R."/>
            <person name="Zeng Q."/>
            <person name="Allshire R."/>
            <person name="Baulcombe D."/>
            <person name="Birren B.W."/>
            <person name="Brown W."/>
            <person name="Ekwall K."/>
            <person name="Kellis M."/>
            <person name="Leatherwood J."/>
            <person name="Levin H."/>
            <person name="Margalit H."/>
            <person name="Martienssen R."/>
            <person name="Nieduszynski C.A."/>
            <person name="Spatafora J.W."/>
            <person name="Friedman N."/>
            <person name="Dalgaard J.Z."/>
            <person name="Baumann P."/>
            <person name="Niki H."/>
            <person name="Regev A."/>
            <person name="Nusbaum C."/>
        </authorList>
    </citation>
    <scope>NUCLEOTIDE SEQUENCE [LARGE SCALE GENOMIC DNA]</scope>
    <source>
        <strain evidence="3">yFS275 / FY16936</strain>
    </source>
</reference>
<sequence length="556" mass="63976">MKQIKSLRKAVVEGARIARDSKDYITYCTLLDVTLQNGLELDSTESTQLLQVLKEQVLLERNNLIFKEIAWDLISPVILYYEKVEPETVNSLLDVFGQIGNPRELYIRCNELFHELNVDESCTLKVVALVNLSRQALSRIETKNPILFIKPLFESIWRKLEEVICASTNQVKVVEAILDLLDDLVSQWKDNSDCIKLFPSAMALFTCIIFESLNFNLAREYVQQHFNSPKVAFRCQREISDTDDIDLKIVASRVLQLLKIANGLQSWPKIVSITQKMGCFLDEPQITAAEETRFEEDIVDAKLNAYTKGYVAGSVINEYFQDDRSDIPQSIDEVYPVVAQLIQWEGQGWLDLGLFLAMKYLDCNFDGNVTSRTKFFSVLQLFHFVAALNEDATVRLISNEIVLRFLSKVSEEVKITYILDVLHECPFLNVKTEMLRYYQELYCDGQENSMFQETKYVRQVIEACTNIPEQVDGSYAPFFQQCLAFLFVVQTRDNEQLKAQSVQQFIKTMRIVTTTDEDSDDYSILQPMLDKLDQQSMLTDVHQNSKADVRPNSIVE</sequence>
<dbReference type="PANTHER" id="PTHR28020:SF1">
    <property type="entry name" value="YAP1-BINDING PROTEIN 1-RELATED"/>
    <property type="match status" value="1"/>
</dbReference>
<organism evidence="1 3">
    <name type="scientific">Schizosaccharomyces japonicus (strain yFS275 / FY16936)</name>
    <name type="common">Fission yeast</name>
    <dbReference type="NCBI Taxonomy" id="402676"/>
    <lineage>
        <taxon>Eukaryota</taxon>
        <taxon>Fungi</taxon>
        <taxon>Dikarya</taxon>
        <taxon>Ascomycota</taxon>
        <taxon>Taphrinomycotina</taxon>
        <taxon>Schizosaccharomycetes</taxon>
        <taxon>Schizosaccharomycetales</taxon>
        <taxon>Schizosaccharomycetaceae</taxon>
        <taxon>Schizosaccharomyces</taxon>
    </lineage>
</organism>
<evidence type="ECO:0000313" key="2">
    <source>
        <dbReference type="JaponicusDB" id="SJAG_02485"/>
    </source>
</evidence>
<name>B6K2L8_SCHJY</name>
<dbReference type="VEuPathDB" id="FungiDB:SJAG_02485"/>
<accession>B6K2L8</accession>
<dbReference type="PANTHER" id="PTHR28020">
    <property type="entry name" value="YAP1-BINDING PROTEIN 1-RELATED"/>
    <property type="match status" value="1"/>
</dbReference>
<dbReference type="Pfam" id="PF08568">
    <property type="entry name" value="Kinetochor_Ybp2"/>
    <property type="match status" value="2"/>
</dbReference>
<dbReference type="InterPro" id="IPR040347">
    <property type="entry name" value="YBP1/2"/>
</dbReference>
<dbReference type="GeneID" id="7049236"/>
<dbReference type="GO" id="GO:0034599">
    <property type="term" value="P:cellular response to oxidative stress"/>
    <property type="evidence" value="ECO:0007669"/>
    <property type="project" value="InterPro"/>
</dbReference>
<dbReference type="HOGENOM" id="CLU_499820_0_0_1"/>
<dbReference type="OrthoDB" id="5396786at2759"/>
<evidence type="ECO:0000313" key="1">
    <source>
        <dbReference type="EMBL" id="EEB07399.1"/>
    </source>
</evidence>
<keyword evidence="3" id="KW-1185">Reference proteome</keyword>
<dbReference type="EMBL" id="KE651166">
    <property type="protein sequence ID" value="EEB07399.1"/>
    <property type="molecule type" value="Genomic_DNA"/>
</dbReference>
<evidence type="ECO:0000313" key="3">
    <source>
        <dbReference type="Proteomes" id="UP000001744"/>
    </source>
</evidence>